<dbReference type="Gene3D" id="3.20.20.70">
    <property type="entry name" value="Aldolase class I"/>
    <property type="match status" value="1"/>
</dbReference>
<dbReference type="PANTHER" id="PTHR35882:SF2">
    <property type="entry name" value="PELA"/>
    <property type="match status" value="1"/>
</dbReference>
<feature type="domain" description="Glycoside-hydrolase family GH114 TIM-barrel" evidence="1">
    <location>
        <begin position="118"/>
        <end position="211"/>
    </location>
</feature>
<dbReference type="InterPro" id="IPR016062">
    <property type="entry name" value="TM1410-rel"/>
</dbReference>
<dbReference type="InterPro" id="IPR004352">
    <property type="entry name" value="GH114_TIM-barrel"/>
</dbReference>
<organism evidence="2 3">
    <name type="scientific">Pyrodictium abyssi</name>
    <dbReference type="NCBI Taxonomy" id="54256"/>
    <lineage>
        <taxon>Archaea</taxon>
        <taxon>Thermoproteota</taxon>
        <taxon>Thermoprotei</taxon>
        <taxon>Desulfurococcales</taxon>
        <taxon>Pyrodictiaceae</taxon>
        <taxon>Pyrodictium</taxon>
    </lineage>
</organism>
<gene>
    <name evidence="2" type="ORF">PABY_14260</name>
</gene>
<dbReference type="InterPro" id="IPR013785">
    <property type="entry name" value="Aldolase_TIM"/>
</dbReference>
<dbReference type="Pfam" id="PF03537">
    <property type="entry name" value="Glyco_hydro_114"/>
    <property type="match status" value="1"/>
</dbReference>
<sequence length="224" mass="24577">MSNYVIPALLALLILLIVLASRAGLPRTPSMTTTATAANTATVYETTSGTRTTPQEKTAARAPGVTETRTIGAIAAVAAATATETTETTNASVWCSITCYYLTGIEPESLLARYWAAAVIEPDEADDTVIAEARKHSGPVLAYLNAGYAEEWRDYWNAIRDEPWVHGATVYEGEYYVEYWRPEWRETLIELAERYLARGFQGVYLDNIDAAKLLAEKHPPGPRG</sequence>
<dbReference type="EMBL" id="AP028907">
    <property type="protein sequence ID" value="BES81859.1"/>
    <property type="molecule type" value="Genomic_DNA"/>
</dbReference>
<reference evidence="2 3" key="1">
    <citation type="submission" date="2023-09" db="EMBL/GenBank/DDBJ databases">
        <title>Pyrofollis japonicus gen. nov. sp. nov., a novel member of the family Pyrodictiaceae isolated from the Iheya North hydrothermal field.</title>
        <authorList>
            <person name="Miyazaki U."/>
            <person name="Sanari M."/>
            <person name="Tame A."/>
            <person name="Kitajima M."/>
            <person name="Okamoto A."/>
            <person name="Sawayama S."/>
            <person name="Miyazaki J."/>
            <person name="Takai K."/>
            <person name="Nakagawa S."/>
        </authorList>
    </citation>
    <scope>NUCLEOTIDE SEQUENCE [LARGE SCALE GENOMIC DNA]</scope>
    <source>
        <strain evidence="2 3">AV2</strain>
    </source>
</reference>
<evidence type="ECO:0000313" key="3">
    <source>
        <dbReference type="Proteomes" id="UP001341135"/>
    </source>
</evidence>
<evidence type="ECO:0000313" key="2">
    <source>
        <dbReference type="EMBL" id="BES81859.1"/>
    </source>
</evidence>
<accession>A0ABM8IZU1</accession>
<name>A0ABM8IZU1_9CREN</name>
<evidence type="ECO:0000259" key="1">
    <source>
        <dbReference type="Pfam" id="PF03537"/>
    </source>
</evidence>
<dbReference type="PANTHER" id="PTHR35882">
    <property type="entry name" value="PELA"/>
    <property type="match status" value="1"/>
</dbReference>
<keyword evidence="3" id="KW-1185">Reference proteome</keyword>
<dbReference type="PRINTS" id="PR01545">
    <property type="entry name" value="THEMAYE10DUF"/>
</dbReference>
<dbReference type="SUPFAM" id="SSF51445">
    <property type="entry name" value="(Trans)glycosidases"/>
    <property type="match status" value="1"/>
</dbReference>
<proteinExistence type="predicted"/>
<dbReference type="Proteomes" id="UP001341135">
    <property type="component" value="Chromosome"/>
</dbReference>
<dbReference type="InterPro" id="IPR017853">
    <property type="entry name" value="GH"/>
</dbReference>
<protein>
    <recommendedName>
        <fullName evidence="1">Glycoside-hydrolase family GH114 TIM-barrel domain-containing protein</fullName>
    </recommendedName>
</protein>